<dbReference type="Gene3D" id="2.40.110.10">
    <property type="entry name" value="Butyryl-CoA Dehydrogenase, subunit A, domain 2"/>
    <property type="match status" value="1"/>
</dbReference>
<keyword evidence="4" id="KW-0274">FAD</keyword>
<evidence type="ECO:0000313" key="8">
    <source>
        <dbReference type="Proteomes" id="UP000463138"/>
    </source>
</evidence>
<comment type="caution">
    <text evidence="7">The sequence shown here is derived from an EMBL/GenBank/DDBJ whole genome shotgun (WGS) entry which is preliminary data.</text>
</comment>
<dbReference type="InterPro" id="IPR013786">
    <property type="entry name" value="AcylCoA_DH/ox_N"/>
</dbReference>
<feature type="domain" description="Acyl-CoA dehydrogenase/oxidase C-terminal" evidence="5">
    <location>
        <begin position="245"/>
        <end position="353"/>
    </location>
</feature>
<dbReference type="Gene3D" id="1.20.140.10">
    <property type="entry name" value="Butyryl-CoA Dehydrogenase, subunit A, domain 3"/>
    <property type="match status" value="1"/>
</dbReference>
<dbReference type="PIRSF" id="PIRSF016578">
    <property type="entry name" value="HsaA"/>
    <property type="match status" value="1"/>
</dbReference>
<sequence>MEQLKTETMHLAGWRDTATALAERFGDSAAEYDRSGEFVFAHYQALREAHFFSIAVPVELGGGGASHEEVCDSTRLIARGCGSTALAYAMHSHPVCLNVFKYKRGDAKAEQTLRRIAEKELVIAGTGANDWLESSGHAEKVEGGYRITATKHFVSGAPAANVLVTSSVTEGEQGPEIIHFSIPFASEGILIGNNWNTLGMRATGSHDVTLDQVFVPDAAIVARRPRGVWHPVWDAILPIAMPIIVAAYTGLAEQAYGLIIEQAKKTAGQDGLVGEATNALTNAQIALKDMIRLCDNYQFQPDKGLTNSILVRKTLATKAVQQVIELGATLIGGPGFFKGHVMERLIRDSRAMHFHPLPERRQVEFTGQYVTEHCL</sequence>
<dbReference type="InterPro" id="IPR046373">
    <property type="entry name" value="Acyl-CoA_Oxase/DH_mid-dom_sf"/>
</dbReference>
<dbReference type="SUPFAM" id="SSF56645">
    <property type="entry name" value="Acyl-CoA dehydrogenase NM domain-like"/>
    <property type="match status" value="1"/>
</dbReference>
<evidence type="ECO:0000259" key="5">
    <source>
        <dbReference type="Pfam" id="PF00441"/>
    </source>
</evidence>
<dbReference type="Proteomes" id="UP000463138">
    <property type="component" value="Unassembled WGS sequence"/>
</dbReference>
<dbReference type="GO" id="GO:0006552">
    <property type="term" value="P:L-leucine catabolic process"/>
    <property type="evidence" value="ECO:0007669"/>
    <property type="project" value="TreeGrafter"/>
</dbReference>
<comment type="similarity">
    <text evidence="2">Belongs to the acyl-CoA dehydrogenase family.</text>
</comment>
<evidence type="ECO:0000256" key="1">
    <source>
        <dbReference type="ARBA" id="ARBA00001974"/>
    </source>
</evidence>
<dbReference type="PANTHER" id="PTHR43884:SF12">
    <property type="entry name" value="ISOVALERYL-COA DEHYDROGENASE, MITOCHONDRIAL-RELATED"/>
    <property type="match status" value="1"/>
</dbReference>
<keyword evidence="3" id="KW-0285">Flavoprotein</keyword>
<evidence type="ECO:0000256" key="2">
    <source>
        <dbReference type="ARBA" id="ARBA00009347"/>
    </source>
</evidence>
<dbReference type="InterPro" id="IPR037069">
    <property type="entry name" value="AcylCoA_DH/ox_N_sf"/>
</dbReference>
<evidence type="ECO:0000256" key="4">
    <source>
        <dbReference type="ARBA" id="ARBA00022827"/>
    </source>
</evidence>
<evidence type="ECO:0000256" key="3">
    <source>
        <dbReference type="ARBA" id="ARBA00022630"/>
    </source>
</evidence>
<dbReference type="GO" id="GO:0008470">
    <property type="term" value="F:3-methylbutanoyl-CoA dehydrogenase activity"/>
    <property type="evidence" value="ECO:0007669"/>
    <property type="project" value="TreeGrafter"/>
</dbReference>
<name>A0A7V7GNX0_9GAMM</name>
<comment type="cofactor">
    <cofactor evidence="1">
        <name>FAD</name>
        <dbReference type="ChEBI" id="CHEBI:57692"/>
    </cofactor>
</comment>
<feature type="domain" description="Acyl-CoA dehydrogenase/oxidase N-terminal" evidence="6">
    <location>
        <begin position="15"/>
        <end position="102"/>
    </location>
</feature>
<dbReference type="EMBL" id="QOVF01000008">
    <property type="protein sequence ID" value="KAA0691357.1"/>
    <property type="molecule type" value="Genomic_DNA"/>
</dbReference>
<dbReference type="AlphaFoldDB" id="A0A7V7GNX0"/>
<dbReference type="InterPro" id="IPR009100">
    <property type="entry name" value="AcylCoA_DH/oxidase_NM_dom_sf"/>
</dbReference>
<reference evidence="7 8" key="1">
    <citation type="submission" date="2018-07" db="EMBL/GenBank/DDBJ databases">
        <title>Pseudomonas laoshanensis sp. nov., isolated from soil.</title>
        <authorList>
            <person name="Sun J."/>
            <person name="Yu L."/>
            <person name="Wang M."/>
            <person name="Zhang C."/>
        </authorList>
    </citation>
    <scope>NUCLEOTIDE SEQUENCE [LARGE SCALE GENOMIC DNA]</scope>
    <source>
        <strain evidence="7 8">Y22</strain>
    </source>
</reference>
<dbReference type="Pfam" id="PF00441">
    <property type="entry name" value="Acyl-CoA_dh_1"/>
    <property type="match status" value="1"/>
</dbReference>
<dbReference type="PANTHER" id="PTHR43884">
    <property type="entry name" value="ACYL-COA DEHYDROGENASE"/>
    <property type="match status" value="1"/>
</dbReference>
<dbReference type="GO" id="GO:0050660">
    <property type="term" value="F:flavin adenine dinucleotide binding"/>
    <property type="evidence" value="ECO:0007669"/>
    <property type="project" value="InterPro"/>
</dbReference>
<dbReference type="InterPro" id="IPR009075">
    <property type="entry name" value="AcylCo_DH/oxidase_C"/>
</dbReference>
<dbReference type="SUPFAM" id="SSF47203">
    <property type="entry name" value="Acyl-CoA dehydrogenase C-terminal domain-like"/>
    <property type="match status" value="1"/>
</dbReference>
<keyword evidence="8" id="KW-1185">Reference proteome</keyword>
<evidence type="ECO:0000259" key="6">
    <source>
        <dbReference type="Pfam" id="PF02771"/>
    </source>
</evidence>
<dbReference type="Pfam" id="PF02771">
    <property type="entry name" value="Acyl-CoA_dh_N"/>
    <property type="match status" value="1"/>
</dbReference>
<organism evidence="7 8">
    <name type="scientific">Halopseudomonas laoshanensis</name>
    <dbReference type="NCBI Taxonomy" id="2268758"/>
    <lineage>
        <taxon>Bacteria</taxon>
        <taxon>Pseudomonadati</taxon>
        <taxon>Pseudomonadota</taxon>
        <taxon>Gammaproteobacteria</taxon>
        <taxon>Pseudomonadales</taxon>
        <taxon>Pseudomonadaceae</taxon>
        <taxon>Halopseudomonas</taxon>
    </lineage>
</organism>
<dbReference type="Gene3D" id="1.10.540.10">
    <property type="entry name" value="Acyl-CoA dehydrogenase/oxidase, N-terminal domain"/>
    <property type="match status" value="1"/>
</dbReference>
<protein>
    <submittedName>
        <fullName evidence="7">Acyl-CoA dehydrogenase</fullName>
    </submittedName>
</protein>
<evidence type="ECO:0000313" key="7">
    <source>
        <dbReference type="EMBL" id="KAA0691357.1"/>
    </source>
</evidence>
<accession>A0A7V7GNX0</accession>
<gene>
    <name evidence="7" type="ORF">DT594_17435</name>
</gene>
<dbReference type="InterPro" id="IPR036250">
    <property type="entry name" value="AcylCo_DH-like_C"/>
</dbReference>
<dbReference type="OrthoDB" id="7316074at2"/>
<dbReference type="RefSeq" id="WP_149334253.1">
    <property type="nucleotide sequence ID" value="NZ_QOVF01000008.1"/>
</dbReference>
<proteinExistence type="inferred from homology"/>